<feature type="transmembrane region" description="Helical" evidence="7">
    <location>
        <begin position="239"/>
        <end position="258"/>
    </location>
</feature>
<reference evidence="10 11" key="1">
    <citation type="submission" date="2019-03" db="EMBL/GenBank/DDBJ databases">
        <title>Ramlibacter rhizophilus CCTCC AB2015357, whole genome shotgun sequence.</title>
        <authorList>
            <person name="Zhang X."/>
            <person name="Feng G."/>
            <person name="Zhu H."/>
        </authorList>
    </citation>
    <scope>NUCLEOTIDE SEQUENCE [LARGE SCALE GENOMIC DNA]</scope>
    <source>
        <strain evidence="10 11">CCTCC AB2015357</strain>
    </source>
</reference>
<feature type="transmembrane region" description="Helical" evidence="7">
    <location>
        <begin position="58"/>
        <end position="78"/>
    </location>
</feature>
<gene>
    <name evidence="10" type="ORF">EZ242_13585</name>
</gene>
<evidence type="ECO:0000256" key="8">
    <source>
        <dbReference type="SAM" id="MobiDB-lite"/>
    </source>
</evidence>
<dbReference type="SUPFAM" id="SSF161098">
    <property type="entry name" value="MetI-like"/>
    <property type="match status" value="1"/>
</dbReference>
<keyword evidence="2 7" id="KW-0813">Transport</keyword>
<keyword evidence="3" id="KW-1003">Cell membrane</keyword>
<sequence length="305" mass="32612">MRSMTATAAHLPPRHPAPAAASGLASTTTAADVAPAAPLAPPATRGPGPVRRLARQRWFIAVRAFAVFAGLWWAVHLWNDNPLQLPSPLAVVSAAWELAASGELFEHAVISTTRLSIALGISIALAVPLGFWMGVSRRAEGFIDPLVEMLRPISGIAWLPLALFIFGVGNTLPVFIMVYVGFFPILLNTVAGVRQVDRKLLAAARTMGVGRRAMLWHVLVPSALPTVMVGIRLAFAASWAAIVAAELIGSPSGLGFAIEWYRQLLMTPKVFAFILVIGVVGYLCDLGLRAFQRVLTPWSEGTGLQ</sequence>
<evidence type="ECO:0000313" key="11">
    <source>
        <dbReference type="Proteomes" id="UP000297564"/>
    </source>
</evidence>
<dbReference type="PANTHER" id="PTHR30151">
    <property type="entry name" value="ALKANE SULFONATE ABC TRANSPORTER-RELATED, MEMBRANE SUBUNIT"/>
    <property type="match status" value="1"/>
</dbReference>
<comment type="subcellular location">
    <subcellularLocation>
        <location evidence="1 7">Cell membrane</location>
        <topology evidence="1 7">Multi-pass membrane protein</topology>
    </subcellularLocation>
</comment>
<feature type="transmembrane region" description="Helical" evidence="7">
    <location>
        <begin position="214"/>
        <end position="233"/>
    </location>
</feature>
<evidence type="ECO:0000256" key="3">
    <source>
        <dbReference type="ARBA" id="ARBA00022475"/>
    </source>
</evidence>
<keyword evidence="6 7" id="KW-0472">Membrane</keyword>
<name>A0A4Z0BGZ2_9BURK</name>
<evidence type="ECO:0000256" key="6">
    <source>
        <dbReference type="ARBA" id="ARBA00023136"/>
    </source>
</evidence>
<feature type="transmembrane region" description="Helical" evidence="7">
    <location>
        <begin position="147"/>
        <end position="168"/>
    </location>
</feature>
<organism evidence="10 11">
    <name type="scientific">Ramlibacter rhizophilus</name>
    <dbReference type="NCBI Taxonomy" id="1781167"/>
    <lineage>
        <taxon>Bacteria</taxon>
        <taxon>Pseudomonadati</taxon>
        <taxon>Pseudomonadota</taxon>
        <taxon>Betaproteobacteria</taxon>
        <taxon>Burkholderiales</taxon>
        <taxon>Comamonadaceae</taxon>
        <taxon>Ramlibacter</taxon>
    </lineage>
</organism>
<accession>A0A4Z0BGZ2</accession>
<feature type="transmembrane region" description="Helical" evidence="7">
    <location>
        <begin position="174"/>
        <end position="193"/>
    </location>
</feature>
<protein>
    <submittedName>
        <fullName evidence="10">ABC transporter permease</fullName>
    </submittedName>
</protein>
<dbReference type="CDD" id="cd06261">
    <property type="entry name" value="TM_PBP2"/>
    <property type="match status" value="1"/>
</dbReference>
<evidence type="ECO:0000256" key="4">
    <source>
        <dbReference type="ARBA" id="ARBA00022692"/>
    </source>
</evidence>
<dbReference type="GO" id="GO:0042918">
    <property type="term" value="P:alkanesulfonate transmembrane transport"/>
    <property type="evidence" value="ECO:0007669"/>
    <property type="project" value="UniProtKB-ARBA"/>
</dbReference>
<evidence type="ECO:0000313" key="10">
    <source>
        <dbReference type="EMBL" id="TFY98565.1"/>
    </source>
</evidence>
<dbReference type="PROSITE" id="PS50928">
    <property type="entry name" value="ABC_TM1"/>
    <property type="match status" value="1"/>
</dbReference>
<dbReference type="Pfam" id="PF00528">
    <property type="entry name" value="BPD_transp_1"/>
    <property type="match status" value="1"/>
</dbReference>
<dbReference type="OrthoDB" id="8138334at2"/>
<dbReference type="GO" id="GO:0010438">
    <property type="term" value="P:cellular response to sulfur starvation"/>
    <property type="evidence" value="ECO:0007669"/>
    <property type="project" value="TreeGrafter"/>
</dbReference>
<evidence type="ECO:0000256" key="1">
    <source>
        <dbReference type="ARBA" id="ARBA00004651"/>
    </source>
</evidence>
<comment type="similarity">
    <text evidence="7">Belongs to the binding-protein-dependent transport system permease family.</text>
</comment>
<keyword evidence="4 7" id="KW-0812">Transmembrane</keyword>
<keyword evidence="11" id="KW-1185">Reference proteome</keyword>
<feature type="transmembrane region" description="Helical" evidence="7">
    <location>
        <begin position="270"/>
        <end position="291"/>
    </location>
</feature>
<dbReference type="PANTHER" id="PTHR30151:SF25">
    <property type="entry name" value="TAURINE TRANSPORT SYSTEM PERMEASE PROTEIN TAUC"/>
    <property type="match status" value="1"/>
</dbReference>
<evidence type="ECO:0000256" key="5">
    <source>
        <dbReference type="ARBA" id="ARBA00022989"/>
    </source>
</evidence>
<dbReference type="InterPro" id="IPR035906">
    <property type="entry name" value="MetI-like_sf"/>
</dbReference>
<evidence type="ECO:0000256" key="2">
    <source>
        <dbReference type="ARBA" id="ARBA00022448"/>
    </source>
</evidence>
<keyword evidence="5 7" id="KW-1133">Transmembrane helix</keyword>
<feature type="region of interest" description="Disordered" evidence="8">
    <location>
        <begin position="1"/>
        <end position="24"/>
    </location>
</feature>
<dbReference type="EMBL" id="SMLL01000005">
    <property type="protein sequence ID" value="TFY98565.1"/>
    <property type="molecule type" value="Genomic_DNA"/>
</dbReference>
<feature type="transmembrane region" description="Helical" evidence="7">
    <location>
        <begin position="115"/>
        <end position="135"/>
    </location>
</feature>
<dbReference type="AlphaFoldDB" id="A0A4Z0BGZ2"/>
<comment type="caution">
    <text evidence="10">The sequence shown here is derived from an EMBL/GenBank/DDBJ whole genome shotgun (WGS) entry which is preliminary data.</text>
</comment>
<dbReference type="GO" id="GO:0005886">
    <property type="term" value="C:plasma membrane"/>
    <property type="evidence" value="ECO:0007669"/>
    <property type="project" value="UniProtKB-SubCell"/>
</dbReference>
<dbReference type="InterPro" id="IPR000515">
    <property type="entry name" value="MetI-like"/>
</dbReference>
<dbReference type="FunFam" id="1.10.3720.10:FF:000003">
    <property type="entry name" value="Aliphatic sulfonate ABC transporter permease"/>
    <property type="match status" value="1"/>
</dbReference>
<evidence type="ECO:0000256" key="7">
    <source>
        <dbReference type="RuleBase" id="RU363032"/>
    </source>
</evidence>
<evidence type="ECO:0000259" key="9">
    <source>
        <dbReference type="PROSITE" id="PS50928"/>
    </source>
</evidence>
<feature type="domain" description="ABC transmembrane type-1" evidence="9">
    <location>
        <begin position="108"/>
        <end position="292"/>
    </location>
</feature>
<dbReference type="Gene3D" id="1.10.3720.10">
    <property type="entry name" value="MetI-like"/>
    <property type="match status" value="1"/>
</dbReference>
<proteinExistence type="inferred from homology"/>
<dbReference type="Proteomes" id="UP000297564">
    <property type="component" value="Unassembled WGS sequence"/>
</dbReference>